<keyword evidence="6" id="KW-1185">Reference proteome</keyword>
<sequence length="387" mass="44732">MFNRRSFLLSLGTIALNQLLSGCGDSENGLDILLLKGSIPPQLLRLFRQQLSKTQTLSLKPLANLKELFKLLETWHDKDAQNSGFLPYLPLVNPQPPPVSDLLTLGDSWLTQAIQGQLIQPFEISEIPGWEKLPPRWQALVRRDNKGKIADDGQIWGVPYRWGTTLIVYDENQFQKLGWTPTDWSDLWREELRDRLAIIDQPREVIGLTLKKLGQSYNTPNLRDISELKSQLFALQRQVKYYSNKHYLQPLLVEDVWLSVGWSTDILPLLANNRNLKAVIPQSGTAIWSDLWVKPSLKTKESQLSDVAKKWIEFCWQTKSVNLISLFTDGTSPMIYQTPEKDIEKEIKNNPLLFINQEISKKSEFLYPLSKESQQQYENLWKEMRNS</sequence>
<evidence type="ECO:0000256" key="3">
    <source>
        <dbReference type="ARBA" id="ARBA00022729"/>
    </source>
</evidence>
<dbReference type="GO" id="GO:0019808">
    <property type="term" value="F:polyamine binding"/>
    <property type="evidence" value="ECO:0007669"/>
    <property type="project" value="InterPro"/>
</dbReference>
<dbReference type="SUPFAM" id="SSF53850">
    <property type="entry name" value="Periplasmic binding protein-like II"/>
    <property type="match status" value="1"/>
</dbReference>
<name>A0A401IJB9_APHSA</name>
<evidence type="ECO:0000313" key="6">
    <source>
        <dbReference type="Proteomes" id="UP000287247"/>
    </source>
</evidence>
<evidence type="ECO:0000313" key="5">
    <source>
        <dbReference type="EMBL" id="GBF81393.1"/>
    </source>
</evidence>
<dbReference type="Gene3D" id="3.40.190.10">
    <property type="entry name" value="Periplasmic binding protein-like II"/>
    <property type="match status" value="2"/>
</dbReference>
<dbReference type="PROSITE" id="PS51257">
    <property type="entry name" value="PROKAR_LIPOPROTEIN"/>
    <property type="match status" value="1"/>
</dbReference>
<dbReference type="GO" id="GO:0042597">
    <property type="term" value="C:periplasmic space"/>
    <property type="evidence" value="ECO:0007669"/>
    <property type="project" value="UniProtKB-SubCell"/>
</dbReference>
<dbReference type="PRINTS" id="PR00909">
    <property type="entry name" value="SPERMDNBNDNG"/>
</dbReference>
<keyword evidence="4" id="KW-0574">Periplasm</keyword>
<dbReference type="EMBL" id="BDQK01000013">
    <property type="protein sequence ID" value="GBF81393.1"/>
    <property type="molecule type" value="Genomic_DNA"/>
</dbReference>
<accession>A0A401IJB9</accession>
<dbReference type="InterPro" id="IPR001188">
    <property type="entry name" value="Sperm_putr-bd"/>
</dbReference>
<dbReference type="GO" id="GO:0015846">
    <property type="term" value="P:polyamine transport"/>
    <property type="evidence" value="ECO:0007669"/>
    <property type="project" value="InterPro"/>
</dbReference>
<evidence type="ECO:0000256" key="1">
    <source>
        <dbReference type="ARBA" id="ARBA00004418"/>
    </source>
</evidence>
<comment type="caution">
    <text evidence="5">The sequence shown here is derived from an EMBL/GenBank/DDBJ whole genome shotgun (WGS) entry which is preliminary data.</text>
</comment>
<protein>
    <submittedName>
        <fullName evidence="5">Polyamine ABC transporter substrate-binding protein</fullName>
    </submittedName>
</protein>
<evidence type="ECO:0000256" key="2">
    <source>
        <dbReference type="ARBA" id="ARBA00022448"/>
    </source>
</evidence>
<proteinExistence type="predicted"/>
<dbReference type="PANTHER" id="PTHR30222:SF17">
    <property type="entry name" value="SPERMIDINE_PUTRESCINE-BINDING PERIPLASMIC PROTEIN"/>
    <property type="match status" value="1"/>
</dbReference>
<keyword evidence="2" id="KW-0813">Transport</keyword>
<evidence type="ECO:0000256" key="4">
    <source>
        <dbReference type="ARBA" id="ARBA00022764"/>
    </source>
</evidence>
<dbReference type="Proteomes" id="UP000287247">
    <property type="component" value="Unassembled WGS sequence"/>
</dbReference>
<reference evidence="6" key="1">
    <citation type="submission" date="2017-05" db="EMBL/GenBank/DDBJ databases">
        <title>Physiological properties and genetic analysis related to exopolysaccharide production of fresh-water unicellular cyanobacterium Aphanothece sacrum, Suizenji Nori, that has been cultured as a food source in Japan.</title>
        <authorList>
            <person name="Kanesaki Y."/>
            <person name="Yoshikawa S."/>
            <person name="Ohki K."/>
        </authorList>
    </citation>
    <scope>NUCLEOTIDE SEQUENCE [LARGE SCALE GENOMIC DNA]</scope>
    <source>
        <strain evidence="6">FPU1</strain>
    </source>
</reference>
<comment type="subcellular location">
    <subcellularLocation>
        <location evidence="1">Periplasm</location>
    </subcellularLocation>
</comment>
<dbReference type="AlphaFoldDB" id="A0A401IJB9"/>
<organism evidence="5 6">
    <name type="scientific">Aphanothece sacrum FPU1</name>
    <dbReference type="NCBI Taxonomy" id="1920663"/>
    <lineage>
        <taxon>Bacteria</taxon>
        <taxon>Bacillati</taxon>
        <taxon>Cyanobacteriota</taxon>
        <taxon>Cyanophyceae</taxon>
        <taxon>Oscillatoriophycideae</taxon>
        <taxon>Chroococcales</taxon>
        <taxon>Aphanothecaceae</taxon>
        <taxon>Aphanothece</taxon>
    </lineage>
</organism>
<dbReference type="RefSeq" id="WP_124975172.1">
    <property type="nucleotide sequence ID" value="NZ_BDQK01000013.1"/>
</dbReference>
<gene>
    <name evidence="5" type="ORF">AsFPU1_2806</name>
</gene>
<keyword evidence="3" id="KW-0732">Signal</keyword>
<dbReference type="OrthoDB" id="503789at2"/>
<dbReference type="Pfam" id="PF13343">
    <property type="entry name" value="SBP_bac_6"/>
    <property type="match status" value="1"/>
</dbReference>
<dbReference type="PANTHER" id="PTHR30222">
    <property type="entry name" value="SPERMIDINE/PUTRESCINE-BINDING PERIPLASMIC PROTEIN"/>
    <property type="match status" value="1"/>
</dbReference>